<sequence length="326" mass="38333">MKLENLKFLFYFALTITVALAILNILLFYKLKGFVELSIYQQAYTHYMAYLLSERTYRGDENFWVGEKYKEKTLSYAFKDPANPDGYIYVSVKPNYAMSIIEDFFKSLLLIEFGVVFFFLLVFELIISKTLDKLKEQEEWTKSLVASVAHKFGNFLSIQKVNLAVLKTKLKDQSALNRLEKSILKVEKDMNLIIHLLREEKHIKREWIRIDKLILEILRDFQEDLQEKKVIFKPTETYVYADQVDMMDILYNIISNAIRYSKSIIHIKIYRTQKGICLVFRNDMGDPQAHGLGVGTKLVESVVKRHGGKMHIRIKKSYTVVIYFLK</sequence>
<comment type="subcellular location">
    <subcellularLocation>
        <location evidence="2">Cell membrane</location>
        <topology evidence="2">Multi-pass membrane protein</topology>
    </subcellularLocation>
</comment>
<dbReference type="InterPro" id="IPR050398">
    <property type="entry name" value="HssS/ArlS-like"/>
</dbReference>
<dbReference type="OrthoDB" id="12326at2"/>
<dbReference type="EC" id="2.7.13.3" evidence="3"/>
<keyword evidence="12" id="KW-1133">Transmembrane helix</keyword>
<evidence type="ECO:0000256" key="11">
    <source>
        <dbReference type="ARBA" id="ARBA00023136"/>
    </source>
</evidence>
<evidence type="ECO:0000256" key="12">
    <source>
        <dbReference type="SAM" id="Phobius"/>
    </source>
</evidence>
<dbReference type="PANTHER" id="PTHR45528:SF1">
    <property type="entry name" value="SENSOR HISTIDINE KINASE CPXA"/>
    <property type="match status" value="1"/>
</dbReference>
<dbReference type="GO" id="GO:0005886">
    <property type="term" value="C:plasma membrane"/>
    <property type="evidence" value="ECO:0007669"/>
    <property type="project" value="UniProtKB-SubCell"/>
</dbReference>
<organism evidence="13 14">
    <name type="scientific">Hydrogenobacter hydrogenophilus</name>
    <dbReference type="NCBI Taxonomy" id="35835"/>
    <lineage>
        <taxon>Bacteria</taxon>
        <taxon>Pseudomonadati</taxon>
        <taxon>Aquificota</taxon>
        <taxon>Aquificia</taxon>
        <taxon>Aquificales</taxon>
        <taxon>Aquificaceae</taxon>
        <taxon>Hydrogenobacter</taxon>
    </lineage>
</organism>
<dbReference type="Gene3D" id="3.30.565.10">
    <property type="entry name" value="Histidine kinase-like ATPase, C-terminal domain"/>
    <property type="match status" value="1"/>
</dbReference>
<keyword evidence="12" id="KW-0812">Transmembrane</keyword>
<dbReference type="PANTHER" id="PTHR45528">
    <property type="entry name" value="SENSOR HISTIDINE KINASE CPXA"/>
    <property type="match status" value="1"/>
</dbReference>
<keyword evidence="6" id="KW-0808">Transferase</keyword>
<keyword evidence="11 12" id="KW-0472">Membrane</keyword>
<feature type="transmembrane region" description="Helical" evidence="12">
    <location>
        <begin position="104"/>
        <end position="127"/>
    </location>
</feature>
<dbReference type="GO" id="GO:0000160">
    <property type="term" value="P:phosphorelay signal transduction system"/>
    <property type="evidence" value="ECO:0007669"/>
    <property type="project" value="UniProtKB-KW"/>
</dbReference>
<evidence type="ECO:0000256" key="2">
    <source>
        <dbReference type="ARBA" id="ARBA00004651"/>
    </source>
</evidence>
<keyword evidence="14" id="KW-1185">Reference proteome</keyword>
<keyword evidence="10" id="KW-0902">Two-component regulatory system</keyword>
<comment type="catalytic activity">
    <reaction evidence="1">
        <text>ATP + protein L-histidine = ADP + protein N-phospho-L-histidine.</text>
        <dbReference type="EC" id="2.7.13.3"/>
    </reaction>
</comment>
<evidence type="ECO:0000256" key="9">
    <source>
        <dbReference type="ARBA" id="ARBA00022840"/>
    </source>
</evidence>
<keyword evidence="7" id="KW-0547">Nucleotide-binding</keyword>
<dbReference type="Proteomes" id="UP000218627">
    <property type="component" value="Unassembled WGS sequence"/>
</dbReference>
<keyword evidence="9" id="KW-0067">ATP-binding</keyword>
<evidence type="ECO:0000256" key="10">
    <source>
        <dbReference type="ARBA" id="ARBA00023012"/>
    </source>
</evidence>
<evidence type="ECO:0000256" key="8">
    <source>
        <dbReference type="ARBA" id="ARBA00022777"/>
    </source>
</evidence>
<keyword evidence="4" id="KW-1003">Cell membrane</keyword>
<keyword evidence="8" id="KW-0418">Kinase</keyword>
<dbReference type="InterPro" id="IPR036890">
    <property type="entry name" value="HATPase_C_sf"/>
</dbReference>
<evidence type="ECO:0000256" key="5">
    <source>
        <dbReference type="ARBA" id="ARBA00022553"/>
    </source>
</evidence>
<evidence type="ECO:0000256" key="7">
    <source>
        <dbReference type="ARBA" id="ARBA00022741"/>
    </source>
</evidence>
<dbReference type="GO" id="GO:0004673">
    <property type="term" value="F:protein histidine kinase activity"/>
    <property type="evidence" value="ECO:0007669"/>
    <property type="project" value="UniProtKB-EC"/>
</dbReference>
<evidence type="ECO:0000256" key="6">
    <source>
        <dbReference type="ARBA" id="ARBA00022679"/>
    </source>
</evidence>
<reference evidence="14" key="1">
    <citation type="submission" date="2017-09" db="EMBL/GenBank/DDBJ databases">
        <authorList>
            <person name="Varghese N."/>
            <person name="Submissions S."/>
        </authorList>
    </citation>
    <scope>NUCLEOTIDE SEQUENCE [LARGE SCALE GENOMIC DNA]</scope>
    <source>
        <strain evidence="14">DSM 2913</strain>
    </source>
</reference>
<protein>
    <recommendedName>
        <fullName evidence="3">histidine kinase</fullName>
        <ecNumber evidence="3">2.7.13.3</ecNumber>
    </recommendedName>
</protein>
<dbReference type="SUPFAM" id="SSF55874">
    <property type="entry name" value="ATPase domain of HSP90 chaperone/DNA topoisomerase II/histidine kinase"/>
    <property type="match status" value="1"/>
</dbReference>
<dbReference type="AlphaFoldDB" id="A0A285NW85"/>
<name>A0A285NW85_9AQUI</name>
<feature type="transmembrane region" description="Helical" evidence="12">
    <location>
        <begin position="9"/>
        <end position="29"/>
    </location>
</feature>
<proteinExistence type="predicted"/>
<dbReference type="EMBL" id="OBEN01000001">
    <property type="protein sequence ID" value="SNZ12156.1"/>
    <property type="molecule type" value="Genomic_DNA"/>
</dbReference>
<keyword evidence="5" id="KW-0597">Phosphoprotein</keyword>
<evidence type="ECO:0000256" key="1">
    <source>
        <dbReference type="ARBA" id="ARBA00000085"/>
    </source>
</evidence>
<evidence type="ECO:0000313" key="14">
    <source>
        <dbReference type="Proteomes" id="UP000218627"/>
    </source>
</evidence>
<evidence type="ECO:0000256" key="3">
    <source>
        <dbReference type="ARBA" id="ARBA00012438"/>
    </source>
</evidence>
<accession>A0A285NW85</accession>
<gene>
    <name evidence="13" type="ORF">SAMN06265353_0456</name>
</gene>
<evidence type="ECO:0000313" key="13">
    <source>
        <dbReference type="EMBL" id="SNZ12156.1"/>
    </source>
</evidence>
<dbReference type="GO" id="GO:0005524">
    <property type="term" value="F:ATP binding"/>
    <property type="evidence" value="ECO:0007669"/>
    <property type="project" value="UniProtKB-KW"/>
</dbReference>
<evidence type="ECO:0000256" key="4">
    <source>
        <dbReference type="ARBA" id="ARBA00022475"/>
    </source>
</evidence>
<dbReference type="RefSeq" id="WP_096600640.1">
    <property type="nucleotide sequence ID" value="NZ_OBEN01000001.1"/>
</dbReference>